<dbReference type="InterPro" id="IPR001680">
    <property type="entry name" value="WD40_rpt"/>
</dbReference>
<keyword evidence="2 6" id="KW-0853">WD repeat</keyword>
<reference evidence="8 9" key="1">
    <citation type="submission" date="2019-02" db="EMBL/GenBank/DDBJ databases">
        <title>Genome sequencing of the rare red list fungi Antrodiella citrinella (Flaviporus citrinellus).</title>
        <authorList>
            <person name="Buettner E."/>
            <person name="Kellner H."/>
        </authorList>
    </citation>
    <scope>NUCLEOTIDE SEQUENCE [LARGE SCALE GENOMIC DNA]</scope>
    <source>
        <strain evidence="8 9">DSM 108506</strain>
    </source>
</reference>
<feature type="repeat" description="WD" evidence="6">
    <location>
        <begin position="42"/>
        <end position="83"/>
    </location>
</feature>
<feature type="region of interest" description="Disordered" evidence="7">
    <location>
        <begin position="562"/>
        <end position="587"/>
    </location>
</feature>
<dbReference type="SUPFAM" id="SSF50978">
    <property type="entry name" value="WD40 repeat-like"/>
    <property type="match status" value="1"/>
</dbReference>
<comment type="subcellular location">
    <subcellularLocation>
        <location evidence="1">Nucleus</location>
    </subcellularLocation>
</comment>
<dbReference type="GO" id="GO:0006400">
    <property type="term" value="P:tRNA modification"/>
    <property type="evidence" value="ECO:0007669"/>
    <property type="project" value="TreeGrafter"/>
</dbReference>
<keyword evidence="4" id="KW-0677">Repeat</keyword>
<evidence type="ECO:0000256" key="7">
    <source>
        <dbReference type="SAM" id="MobiDB-lite"/>
    </source>
</evidence>
<sequence length="587" mass="63845">MSFYPHTRLHIGSTSTIVVSGPYIELVQNGTGAIEATVDDPVTIKSGPIRCSAVDSTWRYLVTAAEDKKLRVWDLQKGLKMLSERELPKKPTEILIPQDSQSILVSDKFGDVFSYLMIPDPTNPTTSEPAPSKSGRTALTSHENLAGGTLILGHTSLLTSFVLSKDEKYIISADRDEHIRVSWYPQGFVSAIHIPTFSPHTLISGGGDPYIQCWDWLTGAKGKTIHVLDNVVSYIKVRPVKGRTSSWEGEDGGEAGSDEKKLVKKGRGKRKKGKGKAEEAAVEADVDGVEEVEDVADAEGTADAEGVADSEDVVMGEPSCSTLDQATPDQARDDSPTLVVHRIRAVQLPDGSKWIVFSVVGAVALFYIRHPEDWQGSEAPSILVLILGKPVIDFLTIEADEKLWVLTDAAWVDSDATLDPSTSEERKDGVRVGGWTQTESGWKLAELSNASSPFLTSLNSTCLKSGNLVSILSPLRSSLVILFTVATSADLKTADIYAHLSSMPKNVDPEHDPIVRDDIAALLNSTDADTTDATSVTDQGKKELTQRELARLKNKKALVESIREREAGKESVEREAKKIRTDTEEQS</sequence>
<dbReference type="SMART" id="SM00320">
    <property type="entry name" value="WD40"/>
    <property type="match status" value="2"/>
</dbReference>
<dbReference type="InterPro" id="IPR036322">
    <property type="entry name" value="WD40_repeat_dom_sf"/>
</dbReference>
<organism evidence="8 9">
    <name type="scientific">Antrodiella citrinella</name>
    <dbReference type="NCBI Taxonomy" id="2447956"/>
    <lineage>
        <taxon>Eukaryota</taxon>
        <taxon>Fungi</taxon>
        <taxon>Dikarya</taxon>
        <taxon>Basidiomycota</taxon>
        <taxon>Agaricomycotina</taxon>
        <taxon>Agaricomycetes</taxon>
        <taxon>Polyporales</taxon>
        <taxon>Steccherinaceae</taxon>
        <taxon>Antrodiella</taxon>
    </lineage>
</organism>
<dbReference type="Proteomes" id="UP000308730">
    <property type="component" value="Unassembled WGS sequence"/>
</dbReference>
<keyword evidence="5" id="KW-0539">Nucleus</keyword>
<evidence type="ECO:0000313" key="8">
    <source>
        <dbReference type="EMBL" id="THH27790.1"/>
    </source>
</evidence>
<evidence type="ECO:0000256" key="4">
    <source>
        <dbReference type="ARBA" id="ARBA00022737"/>
    </source>
</evidence>
<protein>
    <submittedName>
        <fullName evidence="8">Uncharacterized protein</fullName>
    </submittedName>
</protein>
<evidence type="ECO:0000256" key="5">
    <source>
        <dbReference type="ARBA" id="ARBA00023242"/>
    </source>
</evidence>
<dbReference type="PANTHER" id="PTHR16288:SF0">
    <property type="entry name" value="TRNA (GUANINE-N(7)-)-METHYLTRANSFERASE NON-CATALYTIC SUBUNIT WDR4"/>
    <property type="match status" value="1"/>
</dbReference>
<evidence type="ECO:0000256" key="3">
    <source>
        <dbReference type="ARBA" id="ARBA00022694"/>
    </source>
</evidence>
<accession>A0A4S4MWK8</accession>
<dbReference type="AlphaFoldDB" id="A0A4S4MWK8"/>
<evidence type="ECO:0000256" key="6">
    <source>
        <dbReference type="PROSITE-ProRule" id="PRU00221"/>
    </source>
</evidence>
<dbReference type="InterPro" id="IPR015943">
    <property type="entry name" value="WD40/YVTN_repeat-like_dom_sf"/>
</dbReference>
<dbReference type="EMBL" id="SGPM01000224">
    <property type="protein sequence ID" value="THH27790.1"/>
    <property type="molecule type" value="Genomic_DNA"/>
</dbReference>
<feature type="region of interest" description="Disordered" evidence="7">
    <location>
        <begin position="243"/>
        <end position="286"/>
    </location>
</feature>
<keyword evidence="9" id="KW-1185">Reference proteome</keyword>
<keyword evidence="3" id="KW-0819">tRNA processing</keyword>
<dbReference type="GO" id="GO:0043527">
    <property type="term" value="C:tRNA methyltransferase complex"/>
    <property type="evidence" value="ECO:0007669"/>
    <property type="project" value="TreeGrafter"/>
</dbReference>
<dbReference type="PANTHER" id="PTHR16288">
    <property type="entry name" value="WD40 REPEAT PROTEIN 4"/>
    <property type="match status" value="1"/>
</dbReference>
<dbReference type="Gene3D" id="2.130.10.10">
    <property type="entry name" value="YVTN repeat-like/Quinoprotein amine dehydrogenase"/>
    <property type="match status" value="1"/>
</dbReference>
<feature type="compositionally biased region" description="Basic residues" evidence="7">
    <location>
        <begin position="262"/>
        <end position="274"/>
    </location>
</feature>
<dbReference type="GO" id="GO:0005634">
    <property type="term" value="C:nucleus"/>
    <property type="evidence" value="ECO:0007669"/>
    <property type="project" value="UniProtKB-SubCell"/>
</dbReference>
<dbReference type="InterPro" id="IPR019775">
    <property type="entry name" value="WD40_repeat_CS"/>
</dbReference>
<dbReference type="OrthoDB" id="339900at2759"/>
<evidence type="ECO:0000256" key="1">
    <source>
        <dbReference type="ARBA" id="ARBA00004123"/>
    </source>
</evidence>
<gene>
    <name evidence="8" type="ORF">EUX98_g6388</name>
</gene>
<proteinExistence type="predicted"/>
<comment type="caution">
    <text evidence="8">The sequence shown here is derived from an EMBL/GenBank/DDBJ whole genome shotgun (WGS) entry which is preliminary data.</text>
</comment>
<dbReference type="GO" id="GO:0036265">
    <property type="term" value="P:RNA (guanine-N7)-methylation"/>
    <property type="evidence" value="ECO:0007669"/>
    <property type="project" value="InterPro"/>
</dbReference>
<dbReference type="PROSITE" id="PS50082">
    <property type="entry name" value="WD_REPEATS_2"/>
    <property type="match status" value="1"/>
</dbReference>
<evidence type="ECO:0000313" key="9">
    <source>
        <dbReference type="Proteomes" id="UP000308730"/>
    </source>
</evidence>
<evidence type="ECO:0000256" key="2">
    <source>
        <dbReference type="ARBA" id="ARBA00022574"/>
    </source>
</evidence>
<dbReference type="GO" id="GO:0005829">
    <property type="term" value="C:cytosol"/>
    <property type="evidence" value="ECO:0007669"/>
    <property type="project" value="TreeGrafter"/>
</dbReference>
<name>A0A4S4MWK8_9APHY</name>
<dbReference type="PROSITE" id="PS00678">
    <property type="entry name" value="WD_REPEATS_1"/>
    <property type="match status" value="1"/>
</dbReference>
<dbReference type="Pfam" id="PF00400">
    <property type="entry name" value="WD40"/>
    <property type="match status" value="2"/>
</dbReference>
<dbReference type="InterPro" id="IPR028884">
    <property type="entry name" value="Trm82"/>
</dbReference>